<dbReference type="SUPFAM" id="SSF90229">
    <property type="entry name" value="CCCH zinc finger"/>
    <property type="match status" value="1"/>
</dbReference>
<dbReference type="SMART" id="SM00356">
    <property type="entry name" value="ZnF_C3H1"/>
    <property type="match status" value="1"/>
</dbReference>
<dbReference type="AlphaFoldDB" id="G0UP71"/>
<evidence type="ECO:0000256" key="4">
    <source>
        <dbReference type="PROSITE-ProRule" id="PRU00723"/>
    </source>
</evidence>
<dbReference type="Gene3D" id="4.10.1000.10">
    <property type="entry name" value="Zinc finger, CCCH-type"/>
    <property type="match status" value="1"/>
</dbReference>
<evidence type="ECO:0000256" key="5">
    <source>
        <dbReference type="SAM" id="MobiDB-lite"/>
    </source>
</evidence>
<feature type="zinc finger region" description="C3H1-type" evidence="4">
    <location>
        <begin position="103"/>
        <end position="129"/>
    </location>
</feature>
<reference evidence="7" key="1">
    <citation type="journal article" date="2012" name="Proc. Natl. Acad. Sci. U.S.A.">
        <title>Antigenic diversity is generated by distinct evolutionary mechanisms in African trypanosome species.</title>
        <authorList>
            <person name="Jackson A.P."/>
            <person name="Berry A."/>
            <person name="Aslett M."/>
            <person name="Allison H.C."/>
            <person name="Burton P."/>
            <person name="Vavrova-Anderson J."/>
            <person name="Brown R."/>
            <person name="Browne H."/>
            <person name="Corton N."/>
            <person name="Hauser H."/>
            <person name="Gamble J."/>
            <person name="Gilderthorp R."/>
            <person name="Marcello L."/>
            <person name="McQuillan J."/>
            <person name="Otto T.D."/>
            <person name="Quail M.A."/>
            <person name="Sanders M.J."/>
            <person name="van Tonder A."/>
            <person name="Ginger M.L."/>
            <person name="Field M.C."/>
            <person name="Barry J.D."/>
            <person name="Hertz-Fowler C."/>
            <person name="Berriman M."/>
        </authorList>
    </citation>
    <scope>NUCLEOTIDE SEQUENCE</scope>
    <source>
        <strain evidence="7">IL3000</strain>
    </source>
</reference>
<protein>
    <submittedName>
        <fullName evidence="7">Putative zinc finger-domain protein</fullName>
    </submittedName>
</protein>
<dbReference type="InterPro" id="IPR000571">
    <property type="entry name" value="Znf_CCCH"/>
</dbReference>
<evidence type="ECO:0000259" key="6">
    <source>
        <dbReference type="PROSITE" id="PS50103"/>
    </source>
</evidence>
<feature type="compositionally biased region" description="Polar residues" evidence="5">
    <location>
        <begin position="87"/>
        <end position="96"/>
    </location>
</feature>
<evidence type="ECO:0000256" key="3">
    <source>
        <dbReference type="ARBA" id="ARBA00022833"/>
    </source>
</evidence>
<evidence type="ECO:0000313" key="7">
    <source>
        <dbReference type="EMBL" id="CCC91182.1"/>
    </source>
</evidence>
<dbReference type="VEuPathDB" id="TriTrypDB:TcIL3000_6_4390"/>
<dbReference type="GO" id="GO:0010468">
    <property type="term" value="P:regulation of gene expression"/>
    <property type="evidence" value="ECO:0007669"/>
    <property type="project" value="UniProtKB-ARBA"/>
</dbReference>
<evidence type="ECO:0000256" key="2">
    <source>
        <dbReference type="ARBA" id="ARBA00022771"/>
    </source>
</evidence>
<proteinExistence type="predicted"/>
<keyword evidence="1 4" id="KW-0479">Metal-binding</keyword>
<name>G0UP71_TRYCI</name>
<dbReference type="PROSITE" id="PS50103">
    <property type="entry name" value="ZF_C3H1"/>
    <property type="match status" value="1"/>
</dbReference>
<gene>
    <name evidence="7" type="ORF">TCIL3000_6_4390</name>
</gene>
<accession>G0UP71</accession>
<dbReference type="EMBL" id="HE575319">
    <property type="protein sequence ID" value="CCC91182.1"/>
    <property type="molecule type" value="Genomic_DNA"/>
</dbReference>
<dbReference type="GO" id="GO:0008270">
    <property type="term" value="F:zinc ion binding"/>
    <property type="evidence" value="ECO:0007669"/>
    <property type="project" value="UniProtKB-KW"/>
</dbReference>
<organism evidence="7">
    <name type="scientific">Trypanosoma congolense (strain IL3000)</name>
    <dbReference type="NCBI Taxonomy" id="1068625"/>
    <lineage>
        <taxon>Eukaryota</taxon>
        <taxon>Discoba</taxon>
        <taxon>Euglenozoa</taxon>
        <taxon>Kinetoplastea</taxon>
        <taxon>Metakinetoplastina</taxon>
        <taxon>Trypanosomatida</taxon>
        <taxon>Trypanosomatidae</taxon>
        <taxon>Trypanosoma</taxon>
        <taxon>Nannomonas</taxon>
    </lineage>
</organism>
<feature type="region of interest" description="Disordered" evidence="5">
    <location>
        <begin position="79"/>
        <end position="102"/>
    </location>
</feature>
<dbReference type="InterPro" id="IPR036855">
    <property type="entry name" value="Znf_CCCH_sf"/>
</dbReference>
<dbReference type="GO" id="GO:0051252">
    <property type="term" value="P:regulation of RNA metabolic process"/>
    <property type="evidence" value="ECO:0007669"/>
    <property type="project" value="UniProtKB-ARBA"/>
</dbReference>
<evidence type="ECO:0000256" key="1">
    <source>
        <dbReference type="ARBA" id="ARBA00022723"/>
    </source>
</evidence>
<keyword evidence="3 4" id="KW-0862">Zinc</keyword>
<feature type="domain" description="C3H1-type" evidence="6">
    <location>
        <begin position="103"/>
        <end position="129"/>
    </location>
</feature>
<keyword evidence="2 4" id="KW-0863">Zinc-finger</keyword>
<dbReference type="FunFam" id="4.10.1000.10:FF:000003">
    <property type="entry name" value="Zinc finger CCCH domain-containing protein"/>
    <property type="match status" value="1"/>
</dbReference>
<sequence length="302" mass="32824">MPCTLGGHLLLTPSFRHCYSITPSCSSGISPVSGVYVHVYLSSVVMSFTVHPGSSPVSRSYNSPQMLLQSPQSHTALPFSLSGADESLSTNTSSRKGGTDPTRYKTTICRNWEMGTCTFKGCAFAHGEEELRLPARAGSYKSPLMGGGHRPSPGKTPPLYPARASTPPAGTYQIEQLLKMLYVEVTQERKLVAVHTEANRSLEALLKNEQARCGDAHLKLELAKANVERLRRIIHEASAGLHALLESHDAIEEQRRRLAAITQKMISTCSTVDTAADARDGEETRVIELLSVLQCCQNSGNM</sequence>